<feature type="domain" description="Auxiliary Activity family 9 catalytic" evidence="13">
    <location>
        <begin position="25"/>
        <end position="249"/>
    </location>
</feature>
<protein>
    <recommendedName>
        <fullName evidence="11">AA9 family lytic polysaccharide monooxygenase</fullName>
        <ecNumber evidence="11">1.14.99.56</ecNumber>
    </recommendedName>
    <alternativeName>
        <fullName evidence="11">Endo-beta-1,4-glucanase</fullName>
    </alternativeName>
    <alternativeName>
        <fullName evidence="11">Glycosyl hydrolase 61 family protein</fullName>
    </alternativeName>
</protein>
<reference evidence="14 15" key="1">
    <citation type="submission" date="2019-04" db="EMBL/GenBank/DDBJ databases">
        <title>Comparative genomics and transcriptomics to analyze fruiting body development in filamentous ascomycetes.</title>
        <authorList>
            <consortium name="DOE Joint Genome Institute"/>
            <person name="Lutkenhaus R."/>
            <person name="Traeger S."/>
            <person name="Breuer J."/>
            <person name="Kuo A."/>
            <person name="Lipzen A."/>
            <person name="Pangilinan J."/>
            <person name="Dilworth D."/>
            <person name="Sandor L."/>
            <person name="Poggeler S."/>
            <person name="Barry K."/>
            <person name="Grigoriev I.V."/>
            <person name="Nowrousian M."/>
        </authorList>
    </citation>
    <scope>NUCLEOTIDE SEQUENCE [LARGE SCALE GENOMIC DNA]</scope>
    <source>
        <strain evidence="14 15">CBS 389.68</strain>
    </source>
</reference>
<keyword evidence="5" id="KW-0186">Copper</keyword>
<dbReference type="Proteomes" id="UP000298138">
    <property type="component" value="Unassembled WGS sequence"/>
</dbReference>
<feature type="signal peptide" evidence="12">
    <location>
        <begin position="1"/>
        <end position="24"/>
    </location>
</feature>
<evidence type="ECO:0000256" key="5">
    <source>
        <dbReference type="ARBA" id="ARBA00023008"/>
    </source>
</evidence>
<feature type="chain" id="PRO_5020798211" description="AA9 family lytic polysaccharide monooxygenase" evidence="12">
    <location>
        <begin position="25"/>
        <end position="286"/>
    </location>
</feature>
<evidence type="ECO:0000256" key="8">
    <source>
        <dbReference type="ARBA" id="ARBA00023326"/>
    </source>
</evidence>
<keyword evidence="8 11" id="KW-0624">Polysaccharide degradation</keyword>
<keyword evidence="15" id="KW-1185">Reference proteome</keyword>
<gene>
    <name evidence="14" type="ORF">EX30DRAFT_365629</name>
</gene>
<evidence type="ECO:0000256" key="12">
    <source>
        <dbReference type="SAM" id="SignalP"/>
    </source>
</evidence>
<organism evidence="14 15">
    <name type="scientific">Ascodesmis nigricans</name>
    <dbReference type="NCBI Taxonomy" id="341454"/>
    <lineage>
        <taxon>Eukaryota</taxon>
        <taxon>Fungi</taxon>
        <taxon>Dikarya</taxon>
        <taxon>Ascomycota</taxon>
        <taxon>Pezizomycotina</taxon>
        <taxon>Pezizomycetes</taxon>
        <taxon>Pezizales</taxon>
        <taxon>Ascodesmidaceae</taxon>
        <taxon>Ascodesmis</taxon>
    </lineage>
</organism>
<keyword evidence="6 11" id="KW-1015">Disulfide bond</keyword>
<evidence type="ECO:0000256" key="11">
    <source>
        <dbReference type="RuleBase" id="RU368122"/>
    </source>
</evidence>
<evidence type="ECO:0000256" key="4">
    <source>
        <dbReference type="ARBA" id="ARBA00023001"/>
    </source>
</evidence>
<comment type="catalytic activity">
    <reaction evidence="10 11">
        <text>[(1-&gt;4)-beta-D-glucosyl]n+m + reduced acceptor + O2 = 4-dehydro-beta-D-glucosyl-[(1-&gt;4)-beta-D-glucosyl]n-1 + [(1-&gt;4)-beta-D-glucosyl]m + acceptor + H2O.</text>
        <dbReference type="EC" id="1.14.99.56"/>
    </reaction>
</comment>
<name>A0A4S2MP36_9PEZI</name>
<dbReference type="GO" id="GO:0008810">
    <property type="term" value="F:cellulase activity"/>
    <property type="evidence" value="ECO:0007669"/>
    <property type="project" value="UniProtKB-UniRule"/>
</dbReference>
<dbReference type="STRING" id="341454.A0A4S2MP36"/>
<keyword evidence="4 11" id="KW-0136">Cellulose degradation</keyword>
<dbReference type="Pfam" id="PF03443">
    <property type="entry name" value="AA9"/>
    <property type="match status" value="1"/>
</dbReference>
<proteinExistence type="inferred from homology"/>
<evidence type="ECO:0000313" key="14">
    <source>
        <dbReference type="EMBL" id="TGZ78941.1"/>
    </source>
</evidence>
<dbReference type="PANTHER" id="PTHR33353">
    <property type="entry name" value="PUTATIVE (AFU_ORTHOLOGUE AFUA_1G12560)-RELATED"/>
    <property type="match status" value="1"/>
</dbReference>
<dbReference type="PANTHER" id="PTHR33353:SF17">
    <property type="entry name" value="ENDO-BETA-1,4-GLUCANASE D"/>
    <property type="match status" value="1"/>
</dbReference>
<comment type="subcellular location">
    <subcellularLocation>
        <location evidence="2 11">Secreted</location>
    </subcellularLocation>
</comment>
<evidence type="ECO:0000256" key="9">
    <source>
        <dbReference type="ARBA" id="ARBA00044502"/>
    </source>
</evidence>
<comment type="function">
    <text evidence="11">Lytic polysaccharide monooxygenase (LMPO) that depolymerizes crystalline and amorphous polysaccharides via the oxidation of scissile alpha- or beta-(1-4)-glycosidic bonds, yielding C1 and/or C4 oxidation products. Catalysis by LPMOs requires the reduction of the active-site copper from Cu(II) to Cu(I) by a reducing agent and H(2)O(2) or O(2) as a cosubstrate.</text>
</comment>
<dbReference type="AlphaFoldDB" id="A0A4S2MP36"/>
<keyword evidence="3 11" id="KW-0964">Secreted</keyword>
<dbReference type="Gene3D" id="2.70.50.70">
    <property type="match status" value="1"/>
</dbReference>
<evidence type="ECO:0000259" key="13">
    <source>
        <dbReference type="Pfam" id="PF03443"/>
    </source>
</evidence>
<evidence type="ECO:0000256" key="6">
    <source>
        <dbReference type="ARBA" id="ARBA00023157"/>
    </source>
</evidence>
<evidence type="ECO:0000256" key="3">
    <source>
        <dbReference type="ARBA" id="ARBA00022525"/>
    </source>
</evidence>
<dbReference type="EMBL" id="ML220136">
    <property type="protein sequence ID" value="TGZ78941.1"/>
    <property type="molecule type" value="Genomic_DNA"/>
</dbReference>
<comment type="cofactor">
    <cofactor evidence="1">
        <name>Cu(2+)</name>
        <dbReference type="ChEBI" id="CHEBI:29036"/>
    </cofactor>
</comment>
<dbReference type="EC" id="1.14.99.56" evidence="11"/>
<dbReference type="InParanoid" id="A0A4S2MP36"/>
<sequence length="286" mass="31784">MLFSSPLLTVLTVLTATGIQTVSAHTRLYAVSINGVDQGIGCDELEGDKNKEYIRCPPNTDPVKDWGSKDMACNADGEKEADRWLPVKWGDKITFQWGYRKRSKDKSDDMIIDKSHKGPVLVYASPAPDGINQKQSWLKLFHSAGEGKTWAVEQLIEKKGLHWIEIPQLPPGKYFLRPELIALHNGYSKPSRPSNPQPYMSCVQVEVKEETGKGEALKANAETCAFPGGYPTDTSKWKAVGLDFDIYTDEKTAVERYSKIMPGPKLAVNNVKGGFGEAPSKRRRKA</sequence>
<evidence type="ECO:0000256" key="1">
    <source>
        <dbReference type="ARBA" id="ARBA00001973"/>
    </source>
</evidence>
<dbReference type="InterPro" id="IPR049892">
    <property type="entry name" value="AA9"/>
</dbReference>
<evidence type="ECO:0000256" key="7">
    <source>
        <dbReference type="ARBA" id="ARBA00023277"/>
    </source>
</evidence>
<evidence type="ECO:0000256" key="10">
    <source>
        <dbReference type="ARBA" id="ARBA00045077"/>
    </source>
</evidence>
<dbReference type="GO" id="GO:0005576">
    <property type="term" value="C:extracellular region"/>
    <property type="evidence" value="ECO:0007669"/>
    <property type="project" value="UniProtKB-SubCell"/>
</dbReference>
<dbReference type="CDD" id="cd21175">
    <property type="entry name" value="LPMO_AA9"/>
    <property type="match status" value="1"/>
</dbReference>
<keyword evidence="7 11" id="KW-0119">Carbohydrate metabolism</keyword>
<accession>A0A4S2MP36</accession>
<comment type="similarity">
    <text evidence="9">Belongs to the polysaccharide monooxygenase AA9 family.</text>
</comment>
<evidence type="ECO:0000313" key="15">
    <source>
        <dbReference type="Proteomes" id="UP000298138"/>
    </source>
</evidence>
<keyword evidence="12" id="KW-0732">Signal</keyword>
<evidence type="ECO:0000256" key="2">
    <source>
        <dbReference type="ARBA" id="ARBA00004613"/>
    </source>
</evidence>
<comment type="domain">
    <text evidence="11">Has a modular structure: an endo-beta-1,4-glucanase catalytic module at the N-terminus, a linker rich in serines and threonines, and a C-terminal carbohydrate-binding module (CBM).</text>
</comment>
<dbReference type="InterPro" id="IPR005103">
    <property type="entry name" value="AA9_LPMO"/>
</dbReference>
<dbReference type="GO" id="GO:0030248">
    <property type="term" value="F:cellulose binding"/>
    <property type="evidence" value="ECO:0007669"/>
    <property type="project" value="UniProtKB-UniRule"/>
</dbReference>
<dbReference type="OrthoDB" id="5558646at2759"/>
<dbReference type="GO" id="GO:0030245">
    <property type="term" value="P:cellulose catabolic process"/>
    <property type="evidence" value="ECO:0007669"/>
    <property type="project" value="UniProtKB-UniRule"/>
</dbReference>